<name>A0A6L7AC53_LEULA</name>
<dbReference type="RefSeq" id="WP_252968288.1">
    <property type="nucleotide sequence ID" value="NZ_JBKWFG010000001.1"/>
</dbReference>
<dbReference type="EMBL" id="WSZI01000013">
    <property type="protein sequence ID" value="MWN21352.1"/>
    <property type="molecule type" value="Genomic_DNA"/>
</dbReference>
<evidence type="ECO:0000313" key="1">
    <source>
        <dbReference type="EMBL" id="MWN21352.1"/>
    </source>
</evidence>
<accession>A0A6L7AC53</accession>
<sequence length="205" mass="22790">MKKIIVIAITAIVALAIGVFIGAKMMTHRLDNDSDKHVIRHASRSDKTVVKNINQTQSNDNWNVTLNRVKTEKVKRAAHDRDMFDVSSEIKSLLPEKFYKTTVEATLENKTDQDIRGSQLNGKYTFIDGNGNARSAAGETLDSYTNVRPAAIELFPAKSKTKVKFVVLSDKNDFKSDGIKIALPDVAKDGSQNESYTGGTFYFNK</sequence>
<evidence type="ECO:0000313" key="2">
    <source>
        <dbReference type="Proteomes" id="UP000478636"/>
    </source>
</evidence>
<reference evidence="1 2" key="1">
    <citation type="submission" date="2019-12" db="EMBL/GenBank/DDBJ databases">
        <title>Complete genome sequence of Leuconostoc lactis strain AVN1 provides insights into metabolic potential.</title>
        <authorList>
            <person name="Besrour N."/>
            <person name="Najjari A."/>
            <person name="Fhoula I."/>
            <person name="Jaballah S."/>
            <person name="Klibi N."/>
            <person name="Ouzari H.I."/>
        </authorList>
    </citation>
    <scope>NUCLEOTIDE SEQUENCE [LARGE SCALE GENOMIC DNA]</scope>
    <source>
        <strain evidence="1 2">AVN1</strain>
    </source>
</reference>
<dbReference type="Proteomes" id="UP000478636">
    <property type="component" value="Unassembled WGS sequence"/>
</dbReference>
<proteinExistence type="predicted"/>
<gene>
    <name evidence="1" type="ORF">GQS40_06655</name>
</gene>
<protein>
    <submittedName>
        <fullName evidence="1">Uncharacterized protein</fullName>
    </submittedName>
</protein>
<comment type="caution">
    <text evidence="1">The sequence shown here is derived from an EMBL/GenBank/DDBJ whole genome shotgun (WGS) entry which is preliminary data.</text>
</comment>
<dbReference type="AlphaFoldDB" id="A0A6L7AC53"/>
<organism evidence="1 2">
    <name type="scientific">Leuconostoc lactis</name>
    <dbReference type="NCBI Taxonomy" id="1246"/>
    <lineage>
        <taxon>Bacteria</taxon>
        <taxon>Bacillati</taxon>
        <taxon>Bacillota</taxon>
        <taxon>Bacilli</taxon>
        <taxon>Lactobacillales</taxon>
        <taxon>Lactobacillaceae</taxon>
        <taxon>Leuconostoc</taxon>
    </lineage>
</organism>